<proteinExistence type="inferred from homology"/>
<dbReference type="AlphaFoldDB" id="A0A7J7UA91"/>
<dbReference type="CDD" id="cd00866">
    <property type="entry name" value="PEBP_euk"/>
    <property type="match status" value="1"/>
</dbReference>
<accession>A0A7J7UA91</accession>
<reference evidence="4 5" key="1">
    <citation type="journal article" date="2020" name="Nature">
        <title>Six reference-quality genomes reveal evolution of bat adaptations.</title>
        <authorList>
            <person name="Jebb D."/>
            <person name="Huang Z."/>
            <person name="Pippel M."/>
            <person name="Hughes G.M."/>
            <person name="Lavrichenko K."/>
            <person name="Devanna P."/>
            <person name="Winkler S."/>
            <person name="Jermiin L.S."/>
            <person name="Skirmuntt E.C."/>
            <person name="Katzourakis A."/>
            <person name="Burkitt-Gray L."/>
            <person name="Ray D.A."/>
            <person name="Sullivan K.A.M."/>
            <person name="Roscito J.G."/>
            <person name="Kirilenko B.M."/>
            <person name="Davalos L.M."/>
            <person name="Corthals A.P."/>
            <person name="Power M.L."/>
            <person name="Jones G."/>
            <person name="Ransome R.D."/>
            <person name="Dechmann D.K.N."/>
            <person name="Locatelli A.G."/>
            <person name="Puechmaille S.J."/>
            <person name="Fedrigo O."/>
            <person name="Jarvis E.D."/>
            <person name="Hiller M."/>
            <person name="Vernes S.C."/>
            <person name="Myers E.W."/>
            <person name="Teeling E.C."/>
        </authorList>
    </citation>
    <scope>NUCLEOTIDE SEQUENCE [LARGE SCALE GENOMIC DNA]</scope>
    <source>
        <strain evidence="4">MPipKuh1</strain>
        <tissue evidence="4">Flight muscle</tissue>
    </source>
</reference>
<evidence type="ECO:0000313" key="5">
    <source>
        <dbReference type="Proteomes" id="UP000558488"/>
    </source>
</evidence>
<organism evidence="4 5">
    <name type="scientific">Pipistrellus kuhlii</name>
    <name type="common">Kuhl's pipistrelle</name>
    <dbReference type="NCBI Taxonomy" id="59472"/>
    <lineage>
        <taxon>Eukaryota</taxon>
        <taxon>Metazoa</taxon>
        <taxon>Chordata</taxon>
        <taxon>Craniata</taxon>
        <taxon>Vertebrata</taxon>
        <taxon>Euteleostomi</taxon>
        <taxon>Mammalia</taxon>
        <taxon>Eutheria</taxon>
        <taxon>Laurasiatheria</taxon>
        <taxon>Chiroptera</taxon>
        <taxon>Yangochiroptera</taxon>
        <taxon>Vespertilionidae</taxon>
        <taxon>Pipistrellus</taxon>
    </lineage>
</organism>
<feature type="region of interest" description="Disordered" evidence="2">
    <location>
        <begin position="198"/>
        <end position="217"/>
    </location>
</feature>
<name>A0A7J7UA91_PIPKU</name>
<evidence type="ECO:0000256" key="3">
    <source>
        <dbReference type="SAM" id="SignalP"/>
    </source>
</evidence>
<keyword evidence="5" id="KW-1185">Reference proteome</keyword>
<evidence type="ECO:0000313" key="4">
    <source>
        <dbReference type="EMBL" id="KAF6309810.1"/>
    </source>
</evidence>
<feature type="signal peptide" evidence="3">
    <location>
        <begin position="1"/>
        <end position="22"/>
    </location>
</feature>
<dbReference type="InterPro" id="IPR001858">
    <property type="entry name" value="Phosphatidylethanolamine-bd_CS"/>
</dbReference>
<dbReference type="EMBL" id="JACAGB010000021">
    <property type="protein sequence ID" value="KAF6309810.1"/>
    <property type="molecule type" value="Genomic_DNA"/>
</dbReference>
<dbReference type="PROSITE" id="PS01220">
    <property type="entry name" value="PBP"/>
    <property type="match status" value="1"/>
</dbReference>
<evidence type="ECO:0000256" key="2">
    <source>
        <dbReference type="SAM" id="MobiDB-lite"/>
    </source>
</evidence>
<dbReference type="SUPFAM" id="SSF49777">
    <property type="entry name" value="PEBP-like"/>
    <property type="match status" value="1"/>
</dbReference>
<dbReference type="Pfam" id="PF01161">
    <property type="entry name" value="PBP"/>
    <property type="match status" value="1"/>
</dbReference>
<comment type="caution">
    <text evidence="4">The sequence shown here is derived from an EMBL/GenBank/DDBJ whole genome shotgun (WGS) entry which is preliminary data.</text>
</comment>
<dbReference type="Proteomes" id="UP000558488">
    <property type="component" value="Unassembled WGS sequence"/>
</dbReference>
<evidence type="ECO:0000256" key="1">
    <source>
        <dbReference type="ARBA" id="ARBA00007091"/>
    </source>
</evidence>
<protein>
    <submittedName>
        <fullName evidence="4">Phosphatidylethanolamine binding protein 4</fullName>
    </submittedName>
</protein>
<feature type="chain" id="PRO_5029694687" evidence="3">
    <location>
        <begin position="23"/>
        <end position="239"/>
    </location>
</feature>
<dbReference type="InterPro" id="IPR036610">
    <property type="entry name" value="PEBP-like_sf"/>
</dbReference>
<dbReference type="Gene3D" id="3.90.280.10">
    <property type="entry name" value="PEBP-like"/>
    <property type="match status" value="1"/>
</dbReference>
<keyword evidence="3" id="KW-0732">Signal</keyword>
<dbReference type="InterPro" id="IPR035810">
    <property type="entry name" value="PEBP_euk"/>
</dbReference>
<dbReference type="PANTHER" id="PTHR11362">
    <property type="entry name" value="PHOSPHATIDYLETHANOLAMINE-BINDING PROTEIN"/>
    <property type="match status" value="1"/>
</dbReference>
<comment type="similarity">
    <text evidence="1">Belongs to the phosphatidylethanolamine-binding protein family.</text>
</comment>
<dbReference type="InterPro" id="IPR008914">
    <property type="entry name" value="PEBP"/>
</dbReference>
<gene>
    <name evidence="4" type="ORF">mPipKuh1_013339</name>
</gene>
<dbReference type="PANTHER" id="PTHR11362:SF82">
    <property type="entry name" value="PHOSPHATIDYLETHANOLAMINE-BINDING PROTEIN 4"/>
    <property type="match status" value="1"/>
</dbReference>
<sequence>MGWTMGLATAALFVGLAMVATGSPQMTCAPEPVNATDTDLCNGLEVTYPEVGNIDCKVIPSCNGYRKKITTWSQPMVKYPMASENSTYMLVMVDPDAPSRASPQARYWRHWLVVDIKGADLKKGTVKGQELTTYEPPTPPPQTGFHRYQFSVFLQDGKAISLLPQESAARGFWGLEQFLIRFQLTNPEARTQFMTQNYEDSPDVSPEPAPPAQGVSAPKDKLKMSGFAFLVCVHLAHHL</sequence>